<organism evidence="3">
    <name type="scientific">Cuerna arida</name>
    <dbReference type="NCBI Taxonomy" id="1464854"/>
    <lineage>
        <taxon>Eukaryota</taxon>
        <taxon>Metazoa</taxon>
        <taxon>Ecdysozoa</taxon>
        <taxon>Arthropoda</taxon>
        <taxon>Hexapoda</taxon>
        <taxon>Insecta</taxon>
        <taxon>Pterygota</taxon>
        <taxon>Neoptera</taxon>
        <taxon>Paraneoptera</taxon>
        <taxon>Hemiptera</taxon>
        <taxon>Auchenorrhyncha</taxon>
        <taxon>Membracoidea</taxon>
        <taxon>Cicadellidae</taxon>
        <taxon>Cicadellinae</taxon>
        <taxon>Proconiini</taxon>
        <taxon>Cuerna</taxon>
    </lineage>
</organism>
<evidence type="ECO:0008006" key="4">
    <source>
        <dbReference type="Google" id="ProtNLM"/>
    </source>
</evidence>
<sequence>HNHGGMADQLPSLPSRTTHPPPTTMIALTLGLLVACTSVLAAPSPYAGAQPSAYAQPGPYQASSVSGPIPSAQPSASQAGPNAGANPYIIGGGYRGLGFGTGLGLGYNNFAYNNLGYNGFGFPGFYNNGFDCGVPFVEDFVYEYPAYGNFPLFL</sequence>
<feature type="signal peptide" evidence="2">
    <location>
        <begin position="1"/>
        <end position="41"/>
    </location>
</feature>
<keyword evidence="2" id="KW-0732">Signal</keyword>
<feature type="non-terminal residue" evidence="3">
    <location>
        <position position="1"/>
    </location>
</feature>
<gene>
    <name evidence="3" type="ORF">g.16184</name>
</gene>
<feature type="compositionally biased region" description="Polar residues" evidence="1">
    <location>
        <begin position="61"/>
        <end position="80"/>
    </location>
</feature>
<reference evidence="3" key="1">
    <citation type="submission" date="2015-11" db="EMBL/GenBank/DDBJ databases">
        <title>De novo transcriptome assembly of four potential Pierce s Disease insect vectors from Arizona vineyards.</title>
        <authorList>
            <person name="Tassone E.E."/>
        </authorList>
    </citation>
    <scope>NUCLEOTIDE SEQUENCE</scope>
</reference>
<proteinExistence type="predicted"/>
<feature type="chain" id="PRO_5008583552" description="VM domain-containing protein" evidence="2">
    <location>
        <begin position="42"/>
        <end position="154"/>
    </location>
</feature>
<dbReference type="EMBL" id="GECZ01007734">
    <property type="protein sequence ID" value="JAS62035.1"/>
    <property type="molecule type" value="Transcribed_RNA"/>
</dbReference>
<dbReference type="AlphaFoldDB" id="A0A1B6GHX8"/>
<feature type="region of interest" description="Disordered" evidence="1">
    <location>
        <begin position="1"/>
        <end position="21"/>
    </location>
</feature>
<accession>A0A1B6GHX8</accession>
<evidence type="ECO:0000256" key="1">
    <source>
        <dbReference type="SAM" id="MobiDB-lite"/>
    </source>
</evidence>
<name>A0A1B6GHX8_9HEMI</name>
<evidence type="ECO:0000256" key="2">
    <source>
        <dbReference type="SAM" id="SignalP"/>
    </source>
</evidence>
<protein>
    <recommendedName>
        <fullName evidence="4">VM domain-containing protein</fullName>
    </recommendedName>
</protein>
<evidence type="ECO:0000313" key="3">
    <source>
        <dbReference type="EMBL" id="JAS62035.1"/>
    </source>
</evidence>
<feature type="region of interest" description="Disordered" evidence="1">
    <location>
        <begin position="56"/>
        <end position="80"/>
    </location>
</feature>